<dbReference type="EMBL" id="JAAGNN010000014">
    <property type="protein sequence ID" value="KAF4080777.1"/>
    <property type="molecule type" value="Genomic_DNA"/>
</dbReference>
<reference evidence="1 2" key="1">
    <citation type="submission" date="2020-02" db="EMBL/GenBank/DDBJ databases">
        <title>A chromosome-scale genome assembly of the black bullhead catfish (Ameiurus melas).</title>
        <authorList>
            <person name="Wen M."/>
            <person name="Zham M."/>
            <person name="Cabau C."/>
            <person name="Klopp C."/>
            <person name="Donnadieu C."/>
            <person name="Roques C."/>
            <person name="Bouchez O."/>
            <person name="Lampietro C."/>
            <person name="Jouanno E."/>
            <person name="Herpin A."/>
            <person name="Louis A."/>
            <person name="Berthelot C."/>
            <person name="Parey E."/>
            <person name="Roest-Crollius H."/>
            <person name="Braasch I."/>
            <person name="Postlethwait J."/>
            <person name="Robinson-Rechavi M."/>
            <person name="Echchiki A."/>
            <person name="Begum T."/>
            <person name="Montfort J."/>
            <person name="Schartl M."/>
            <person name="Bobe J."/>
            <person name="Guiguen Y."/>
        </authorList>
    </citation>
    <scope>NUCLEOTIDE SEQUENCE [LARGE SCALE GENOMIC DNA]</scope>
    <source>
        <strain evidence="1">M_S1</strain>
        <tissue evidence="1">Blood</tissue>
    </source>
</reference>
<protein>
    <submittedName>
        <fullName evidence="1">Uncharacterized protein</fullName>
    </submittedName>
</protein>
<proteinExistence type="predicted"/>
<name>A0A7J6AFH6_AMEME</name>
<accession>A0A7J6AFH6</accession>
<organism evidence="1 2">
    <name type="scientific">Ameiurus melas</name>
    <name type="common">Black bullhead</name>
    <name type="synonym">Silurus melas</name>
    <dbReference type="NCBI Taxonomy" id="219545"/>
    <lineage>
        <taxon>Eukaryota</taxon>
        <taxon>Metazoa</taxon>
        <taxon>Chordata</taxon>
        <taxon>Craniata</taxon>
        <taxon>Vertebrata</taxon>
        <taxon>Euteleostomi</taxon>
        <taxon>Actinopterygii</taxon>
        <taxon>Neopterygii</taxon>
        <taxon>Teleostei</taxon>
        <taxon>Ostariophysi</taxon>
        <taxon>Siluriformes</taxon>
        <taxon>Ictaluridae</taxon>
        <taxon>Ameiurus</taxon>
    </lineage>
</organism>
<dbReference type="Proteomes" id="UP000593565">
    <property type="component" value="Unassembled WGS sequence"/>
</dbReference>
<dbReference type="AlphaFoldDB" id="A0A7J6AFH6"/>
<comment type="caution">
    <text evidence="1">The sequence shown here is derived from an EMBL/GenBank/DDBJ whole genome shotgun (WGS) entry which is preliminary data.</text>
</comment>
<evidence type="ECO:0000313" key="1">
    <source>
        <dbReference type="EMBL" id="KAF4080777.1"/>
    </source>
</evidence>
<keyword evidence="2" id="KW-1185">Reference proteome</keyword>
<sequence>RTGSLHIKTHSVSSSYSVQWGFNWAAGSYELSVLNFFSFFHQRKVRNLERKVVPSITYITYQHLNAVESLKREYTFLYKYGK</sequence>
<evidence type="ECO:0000313" key="2">
    <source>
        <dbReference type="Proteomes" id="UP000593565"/>
    </source>
</evidence>
<feature type="non-terminal residue" evidence="1">
    <location>
        <position position="1"/>
    </location>
</feature>
<gene>
    <name evidence="1" type="ORF">AMELA_G00175170</name>
</gene>